<dbReference type="InterPro" id="IPR000569">
    <property type="entry name" value="HECT_dom"/>
</dbReference>
<dbReference type="SUPFAM" id="SSF56204">
    <property type="entry name" value="Hect, E3 ligase catalytic domain"/>
    <property type="match status" value="1"/>
</dbReference>
<sequence>MTLSGMTWSTKLSDGSEVELRPYGHERCVRVEECEEYLEAVVQARLHESKEALSAIRDGLASVIPQCVLSLMTWEELELTVCGKAEIDIDLLEANTEYDDDVSPDDPHIIRLWRVLRSFSHSDRSAFLRFVWARPRIPAAADFNQKFKIQGSVGDGPKGSPDTYLPKAHTCFFSLNLPRYSSDAIMAEKLRFAMYNCIEMDADFRLADSEMGGWGDIDEIAAGGGGGV</sequence>
<organism evidence="4">
    <name type="scientific">Octactis speculum</name>
    <dbReference type="NCBI Taxonomy" id="3111310"/>
    <lineage>
        <taxon>Eukaryota</taxon>
        <taxon>Sar</taxon>
        <taxon>Stramenopiles</taxon>
        <taxon>Ochrophyta</taxon>
        <taxon>Dictyochophyceae</taxon>
        <taxon>Dictyochales</taxon>
        <taxon>Dictyochaceae</taxon>
        <taxon>Octactis</taxon>
    </lineage>
</organism>
<evidence type="ECO:0000313" key="5">
    <source>
        <dbReference type="EMBL" id="CAD9453802.1"/>
    </source>
</evidence>
<evidence type="ECO:0000313" key="4">
    <source>
        <dbReference type="EMBL" id="CAD9453801.1"/>
    </source>
</evidence>
<dbReference type="EMBL" id="HBGS01042984">
    <property type="protein sequence ID" value="CAD9453801.1"/>
    <property type="molecule type" value="Transcribed_RNA"/>
</dbReference>
<dbReference type="InterPro" id="IPR035983">
    <property type="entry name" value="Hect_E3_ubiquitin_ligase"/>
</dbReference>
<proteinExistence type="predicted"/>
<feature type="domain" description="HECT" evidence="3">
    <location>
        <begin position="1"/>
        <end position="207"/>
    </location>
</feature>
<dbReference type="Gene3D" id="3.90.1750.10">
    <property type="entry name" value="Hect, E3 ligase catalytic domains"/>
    <property type="match status" value="1"/>
</dbReference>
<dbReference type="Gene3D" id="3.30.2410.10">
    <property type="entry name" value="Hect, E3 ligase catalytic domain"/>
    <property type="match status" value="1"/>
</dbReference>
<keyword evidence="1 2" id="KW-0833">Ubl conjugation pathway</keyword>
<evidence type="ECO:0000256" key="1">
    <source>
        <dbReference type="ARBA" id="ARBA00022786"/>
    </source>
</evidence>
<dbReference type="EMBL" id="HBGS01042985">
    <property type="protein sequence ID" value="CAD9453802.1"/>
    <property type="molecule type" value="Transcribed_RNA"/>
</dbReference>
<feature type="active site" description="Glycyl thioester intermediate" evidence="2">
    <location>
        <position position="171"/>
    </location>
</feature>
<dbReference type="SMART" id="SM00119">
    <property type="entry name" value="HECTc"/>
    <property type="match status" value="1"/>
</dbReference>
<protein>
    <recommendedName>
        <fullName evidence="3">HECT domain-containing protein</fullName>
    </recommendedName>
</protein>
<dbReference type="GO" id="GO:0004842">
    <property type="term" value="F:ubiquitin-protein transferase activity"/>
    <property type="evidence" value="ECO:0007669"/>
    <property type="project" value="InterPro"/>
</dbReference>
<reference evidence="4" key="1">
    <citation type="submission" date="2021-01" db="EMBL/GenBank/DDBJ databases">
        <authorList>
            <person name="Corre E."/>
            <person name="Pelletier E."/>
            <person name="Niang G."/>
            <person name="Scheremetjew M."/>
            <person name="Finn R."/>
            <person name="Kale V."/>
            <person name="Holt S."/>
            <person name="Cochrane G."/>
            <person name="Meng A."/>
            <person name="Brown T."/>
            <person name="Cohen L."/>
        </authorList>
    </citation>
    <scope>NUCLEOTIDE SEQUENCE</scope>
    <source>
        <strain evidence="4">CCMP1381</strain>
    </source>
</reference>
<dbReference type="Gene3D" id="3.30.2160.10">
    <property type="entry name" value="Hect, E3 ligase catalytic domain"/>
    <property type="match status" value="1"/>
</dbReference>
<accession>A0A6U3W0M3</accession>
<dbReference type="PROSITE" id="PS50237">
    <property type="entry name" value="HECT"/>
    <property type="match status" value="1"/>
</dbReference>
<gene>
    <name evidence="4" type="ORF">DSPE1174_LOCUS22175</name>
    <name evidence="5" type="ORF">DSPE1174_LOCUS22176</name>
</gene>
<name>A0A6U3W0M3_9STRA</name>
<dbReference type="PANTHER" id="PTHR46654">
    <property type="entry name" value="E3 UBIQUITIN-PROTEIN LIGASE HECTD3"/>
    <property type="match status" value="1"/>
</dbReference>
<evidence type="ECO:0000256" key="2">
    <source>
        <dbReference type="PROSITE-ProRule" id="PRU00104"/>
    </source>
</evidence>
<evidence type="ECO:0000259" key="3">
    <source>
        <dbReference type="PROSITE" id="PS50237"/>
    </source>
</evidence>
<dbReference type="InterPro" id="IPR042469">
    <property type="entry name" value="HECTD3"/>
</dbReference>
<dbReference type="Pfam" id="PF00632">
    <property type="entry name" value="HECT"/>
    <property type="match status" value="1"/>
</dbReference>
<dbReference type="PANTHER" id="PTHR46654:SF1">
    <property type="entry name" value="E3 UBIQUITIN-PROTEIN LIGASE HECTD3"/>
    <property type="match status" value="1"/>
</dbReference>
<dbReference type="AlphaFoldDB" id="A0A6U3W0M3"/>